<name>A0A6B9XWV8_9CAUD</name>
<gene>
    <name evidence="1" type="ORF">CPT_CIP9_061</name>
</gene>
<organism evidence="1 2">
    <name type="scientific">Enterobacter phage vB_EclM_CIP9</name>
    <dbReference type="NCBI Taxonomy" id="2696340"/>
    <lineage>
        <taxon>Viruses</taxon>
        <taxon>Duplodnaviria</taxon>
        <taxon>Heunggongvirae</taxon>
        <taxon>Uroviricota</taxon>
        <taxon>Caudoviricetes</taxon>
        <taxon>Pantevenvirales</taxon>
        <taxon>Straboviridae</taxon>
        <taxon>Tevenvirinae</taxon>
        <taxon>Kanagawavirus</taxon>
        <taxon>Kanagawavirus cipnine</taxon>
    </lineage>
</organism>
<evidence type="ECO:0000313" key="1">
    <source>
        <dbReference type="EMBL" id="QHS01597.1"/>
    </source>
</evidence>
<evidence type="ECO:0000313" key="2">
    <source>
        <dbReference type="Proteomes" id="UP000465071"/>
    </source>
</evidence>
<proteinExistence type="predicted"/>
<dbReference type="Proteomes" id="UP000465071">
    <property type="component" value="Segment"/>
</dbReference>
<keyword evidence="2" id="KW-1185">Reference proteome</keyword>
<sequence length="111" mass="13176">MYQAYLIEKFQKQPKWQGPQFDKGIYALRLPLADIKVSLFSTNANYIHGEHGPFRLFTTYLTRCTKTWIEAMRVQNVTFDDPYVTIVGHFEKQGTKFYFIPETEVHYDPPY</sequence>
<dbReference type="EMBL" id="MN882610">
    <property type="protein sequence ID" value="QHS01597.1"/>
    <property type="molecule type" value="Genomic_DNA"/>
</dbReference>
<reference evidence="2" key="1">
    <citation type="submission" date="2019-12" db="EMBL/GenBank/DDBJ databases">
        <authorList>
            <person name="Wang K."/>
            <person name="Tamayo M.G."/>
            <person name="Penner T.V."/>
            <person name="Cook B.W.M."/>
            <person name="Court D.A."/>
            <person name="Theriault S.S."/>
        </authorList>
    </citation>
    <scope>NUCLEOTIDE SEQUENCE [LARGE SCALE GENOMIC DNA]</scope>
</reference>
<accession>A0A6B9XWV8</accession>
<protein>
    <submittedName>
        <fullName evidence="1">Uncharacterized protein</fullName>
    </submittedName>
</protein>